<comment type="caution">
    <text evidence="2">The sequence shown here is derived from an EMBL/GenBank/DDBJ whole genome shotgun (WGS) entry which is preliminary data.</text>
</comment>
<protein>
    <submittedName>
        <fullName evidence="2">Uncharacterized protein</fullName>
    </submittedName>
</protein>
<name>A0A9P0KU98_ACAOB</name>
<proteinExistence type="predicted"/>
<evidence type="ECO:0000256" key="1">
    <source>
        <dbReference type="SAM" id="Phobius"/>
    </source>
</evidence>
<reference evidence="2" key="1">
    <citation type="submission" date="2022-03" db="EMBL/GenBank/DDBJ databases">
        <authorList>
            <person name="Sayadi A."/>
        </authorList>
    </citation>
    <scope>NUCLEOTIDE SEQUENCE</scope>
</reference>
<keyword evidence="1" id="KW-1133">Transmembrane helix</keyword>
<evidence type="ECO:0000313" key="2">
    <source>
        <dbReference type="EMBL" id="CAH1981908.1"/>
    </source>
</evidence>
<feature type="transmembrane region" description="Helical" evidence="1">
    <location>
        <begin position="40"/>
        <end position="62"/>
    </location>
</feature>
<keyword evidence="3" id="KW-1185">Reference proteome</keyword>
<dbReference type="Proteomes" id="UP001152888">
    <property type="component" value="Unassembled WGS sequence"/>
</dbReference>
<accession>A0A9P0KU98</accession>
<keyword evidence="1" id="KW-0812">Transmembrane</keyword>
<organism evidence="2 3">
    <name type="scientific">Acanthoscelides obtectus</name>
    <name type="common">Bean weevil</name>
    <name type="synonym">Bruchus obtectus</name>
    <dbReference type="NCBI Taxonomy" id="200917"/>
    <lineage>
        <taxon>Eukaryota</taxon>
        <taxon>Metazoa</taxon>
        <taxon>Ecdysozoa</taxon>
        <taxon>Arthropoda</taxon>
        <taxon>Hexapoda</taxon>
        <taxon>Insecta</taxon>
        <taxon>Pterygota</taxon>
        <taxon>Neoptera</taxon>
        <taxon>Endopterygota</taxon>
        <taxon>Coleoptera</taxon>
        <taxon>Polyphaga</taxon>
        <taxon>Cucujiformia</taxon>
        <taxon>Chrysomeloidea</taxon>
        <taxon>Chrysomelidae</taxon>
        <taxon>Bruchinae</taxon>
        <taxon>Bruchini</taxon>
        <taxon>Acanthoscelides</taxon>
    </lineage>
</organism>
<dbReference type="EMBL" id="CAKOFQ010006914">
    <property type="protein sequence ID" value="CAH1981908.1"/>
    <property type="molecule type" value="Genomic_DNA"/>
</dbReference>
<evidence type="ECO:0000313" key="3">
    <source>
        <dbReference type="Proteomes" id="UP001152888"/>
    </source>
</evidence>
<gene>
    <name evidence="2" type="ORF">ACAOBT_LOCUS14741</name>
</gene>
<sequence>MYERHFGLTSRNSRNCAQTTVSKILSITDNKLMGRYSAGLFGLDIFGIGTITLVFIGAIPVVRDELIRWSKGYPSTQKAVF</sequence>
<dbReference type="AlphaFoldDB" id="A0A9P0KU98"/>
<keyword evidence="1" id="KW-0472">Membrane</keyword>